<gene>
    <name evidence="1" type="ORF">ME3_00602</name>
</gene>
<proteinExistence type="predicted"/>
<protein>
    <submittedName>
        <fullName evidence="1">Uncharacterized protein</fullName>
    </submittedName>
</protein>
<name>J1JZ95_9HYPH</name>
<evidence type="ECO:0000313" key="1">
    <source>
        <dbReference type="EMBL" id="EJF90050.1"/>
    </source>
</evidence>
<dbReference type="AlphaFoldDB" id="J1JZ95"/>
<evidence type="ECO:0000313" key="2">
    <source>
        <dbReference type="Proteomes" id="UP000009017"/>
    </source>
</evidence>
<comment type="caution">
    <text evidence="1">The sequence shown here is derived from an EMBL/GenBank/DDBJ whole genome shotgun (WGS) entry which is preliminary data.</text>
</comment>
<dbReference type="HOGENOM" id="CLU_2767488_0_0_5"/>
<dbReference type="EMBL" id="AIMA01000013">
    <property type="protein sequence ID" value="EJF90050.1"/>
    <property type="molecule type" value="Genomic_DNA"/>
</dbReference>
<organism evidence="1 2">
    <name type="scientific">Bartonella melophagi K-2C</name>
    <dbReference type="NCBI Taxonomy" id="1094557"/>
    <lineage>
        <taxon>Bacteria</taxon>
        <taxon>Pseudomonadati</taxon>
        <taxon>Pseudomonadota</taxon>
        <taxon>Alphaproteobacteria</taxon>
        <taxon>Hyphomicrobiales</taxon>
        <taxon>Bartonellaceae</taxon>
        <taxon>Bartonella</taxon>
    </lineage>
</organism>
<reference evidence="1 2" key="1">
    <citation type="submission" date="2012-03" db="EMBL/GenBank/DDBJ databases">
        <title>The Genome Sequence of Bartonella melophagi K-2C.</title>
        <authorList>
            <consortium name="The Broad Institute Genome Sequencing Platform"/>
            <consortium name="The Broad Institute Genome Sequencing Center for Infectious Disease"/>
            <person name="Feldgarden M."/>
            <person name="Kirby J."/>
            <person name="Kosoy M."/>
            <person name="Birtles R."/>
            <person name="Probert W.S."/>
            <person name="Chiaraviglio L."/>
            <person name="Young S.K."/>
            <person name="Zeng Q."/>
            <person name="Gargeya S."/>
            <person name="Fitzgerald M."/>
            <person name="Haas B."/>
            <person name="Abouelleil A."/>
            <person name="Alvarado L."/>
            <person name="Arachchi H.M."/>
            <person name="Berlin A."/>
            <person name="Chapman S.B."/>
            <person name="Gearin G."/>
            <person name="Goldberg J."/>
            <person name="Griggs A."/>
            <person name="Gujja S."/>
            <person name="Hansen M."/>
            <person name="Heiman D."/>
            <person name="Howarth C."/>
            <person name="Larimer J."/>
            <person name="Lui A."/>
            <person name="MacDonald P.J.P."/>
            <person name="McCowen C."/>
            <person name="Montmayeur A."/>
            <person name="Murphy C."/>
            <person name="Neiman D."/>
            <person name="Pearson M."/>
            <person name="Priest M."/>
            <person name="Roberts A."/>
            <person name="Saif S."/>
            <person name="Shea T."/>
            <person name="Sisk P."/>
            <person name="Stolte C."/>
            <person name="Sykes S."/>
            <person name="Wortman J."/>
            <person name="Nusbaum C."/>
            <person name="Birren B."/>
        </authorList>
    </citation>
    <scope>NUCLEOTIDE SEQUENCE [LARGE SCALE GENOMIC DNA]</scope>
    <source>
        <strain evidence="1 2">K-2C</strain>
    </source>
</reference>
<keyword evidence="2" id="KW-1185">Reference proteome</keyword>
<accession>J1JZ95</accession>
<sequence>MEIKQQQFLLTYIKDHIPEIVYYDDFMFDVPNKIRFLKTAAQSSNEEVKRDSLLNDKKIFYDIIFLMIY</sequence>
<dbReference type="Proteomes" id="UP000009017">
    <property type="component" value="Unassembled WGS sequence"/>
</dbReference>